<dbReference type="EC" id="4.3.2.7" evidence="1"/>
<protein>
    <recommendedName>
        <fullName evidence="1">glutathione-specific gamma-glutamylcyclotransferase</fullName>
        <ecNumber evidence="1">4.3.2.7</ecNumber>
    </recommendedName>
</protein>
<evidence type="ECO:0000313" key="4">
    <source>
        <dbReference type="EMBL" id="CAE2314455.1"/>
    </source>
</evidence>
<dbReference type="Gene3D" id="3.10.490.10">
    <property type="entry name" value="Gamma-glutamyl cyclotransferase-like"/>
    <property type="match status" value="1"/>
</dbReference>
<dbReference type="Pfam" id="PF04752">
    <property type="entry name" value="ChaC"/>
    <property type="match status" value="1"/>
</dbReference>
<dbReference type="InterPro" id="IPR013024">
    <property type="entry name" value="GGCT-like"/>
</dbReference>
<sequence>MKPNLQGMVWVFGYGSLVWKPPEGFRASTSLPAAIKGWKRRLWQGSTDHRGVPQRPGLVATLIETSKLRESEGNKEGEDELCWGMCYGYEEEDREKILAYLDYREKDGYDRLLVDVFLPKDRGGAELEAQDCASISNVLLYIATTDNKQFLGPLSEEQVAETIASSVGPSGTNAEYLLKLAEALRGMRVRDEHVFRVEQLVEQLPTPPVGARVSAFEGCGRYRGDGGWMLQKLWDVRSWLEVPATPGMFRAPLAPAASADEVLKSIGWPPSMRVREVKAARGPARLRPSSRDRRDAEAEGGRVTAAHFPCGGGLMWSQHTREQEESFLLLLTESAWHKEWARLTEGEEAEERLLE</sequence>
<evidence type="ECO:0000256" key="2">
    <source>
        <dbReference type="ARBA" id="ARBA00023239"/>
    </source>
</evidence>
<reference evidence="4" key="1">
    <citation type="submission" date="2021-01" db="EMBL/GenBank/DDBJ databases">
        <authorList>
            <person name="Corre E."/>
            <person name="Pelletier E."/>
            <person name="Niang G."/>
            <person name="Scheremetjew M."/>
            <person name="Finn R."/>
            <person name="Kale V."/>
            <person name="Holt S."/>
            <person name="Cochrane G."/>
            <person name="Meng A."/>
            <person name="Brown T."/>
            <person name="Cohen L."/>
        </authorList>
    </citation>
    <scope>NUCLEOTIDE SEQUENCE</scope>
    <source>
        <strain evidence="4">CCMP 2712</strain>
    </source>
</reference>
<evidence type="ECO:0000256" key="1">
    <source>
        <dbReference type="ARBA" id="ARBA00012344"/>
    </source>
</evidence>
<dbReference type="CDD" id="cd06661">
    <property type="entry name" value="GGCT_like"/>
    <property type="match status" value="1"/>
</dbReference>
<dbReference type="GO" id="GO:0005737">
    <property type="term" value="C:cytoplasm"/>
    <property type="evidence" value="ECO:0007669"/>
    <property type="project" value="TreeGrafter"/>
</dbReference>
<dbReference type="GO" id="GO:0061928">
    <property type="term" value="F:glutathione specific gamma-glutamylcyclotransferase activity"/>
    <property type="evidence" value="ECO:0007669"/>
    <property type="project" value="UniProtKB-EC"/>
</dbReference>
<feature type="compositionally biased region" description="Basic and acidic residues" evidence="3">
    <location>
        <begin position="289"/>
        <end position="300"/>
    </location>
</feature>
<dbReference type="PANTHER" id="PTHR12192">
    <property type="entry name" value="CATION TRANSPORT PROTEIN CHAC-RELATED"/>
    <property type="match status" value="1"/>
</dbReference>
<organism evidence="4">
    <name type="scientific">Guillardia theta</name>
    <name type="common">Cryptophyte</name>
    <name type="synonym">Cryptomonas phi</name>
    <dbReference type="NCBI Taxonomy" id="55529"/>
    <lineage>
        <taxon>Eukaryota</taxon>
        <taxon>Cryptophyceae</taxon>
        <taxon>Pyrenomonadales</taxon>
        <taxon>Geminigeraceae</taxon>
        <taxon>Guillardia</taxon>
    </lineage>
</organism>
<proteinExistence type="predicted"/>
<dbReference type="PANTHER" id="PTHR12192:SF2">
    <property type="entry name" value="GLUTATHIONE-SPECIFIC GAMMA-GLUTAMYLCYCLOTRANSFERASE 2"/>
    <property type="match status" value="1"/>
</dbReference>
<dbReference type="SUPFAM" id="SSF110857">
    <property type="entry name" value="Gamma-glutamyl cyclotransferase-like"/>
    <property type="match status" value="1"/>
</dbReference>
<evidence type="ECO:0000256" key="3">
    <source>
        <dbReference type="SAM" id="MobiDB-lite"/>
    </source>
</evidence>
<dbReference type="GO" id="GO:0006751">
    <property type="term" value="P:glutathione catabolic process"/>
    <property type="evidence" value="ECO:0007669"/>
    <property type="project" value="InterPro"/>
</dbReference>
<feature type="region of interest" description="Disordered" evidence="3">
    <location>
        <begin position="279"/>
        <end position="304"/>
    </location>
</feature>
<dbReference type="EMBL" id="HBKN01030064">
    <property type="protein sequence ID" value="CAE2314455.1"/>
    <property type="molecule type" value="Transcribed_RNA"/>
</dbReference>
<name>A0A7S4NX59_GUITH</name>
<gene>
    <name evidence="4" type="ORF">GTHE00462_LOCUS23338</name>
</gene>
<keyword evidence="2" id="KW-0456">Lyase</keyword>
<accession>A0A7S4NX59</accession>
<dbReference type="InterPro" id="IPR006840">
    <property type="entry name" value="ChaC"/>
</dbReference>
<dbReference type="InterPro" id="IPR036568">
    <property type="entry name" value="GGCT-like_sf"/>
</dbReference>
<dbReference type="AlphaFoldDB" id="A0A7S4NX59"/>